<reference evidence="8" key="1">
    <citation type="submission" date="2014-03" db="EMBL/GenBank/DDBJ databases">
        <authorList>
            <person name="Aksoy S."/>
            <person name="Warren W."/>
            <person name="Wilson R.K."/>
        </authorList>
    </citation>
    <scope>NUCLEOTIDE SEQUENCE [LARGE SCALE GENOMIC DNA]</scope>
    <source>
        <strain evidence="8">IAEA</strain>
    </source>
</reference>
<evidence type="ECO:0000313" key="7">
    <source>
        <dbReference type="EnsemblMetazoa" id="GBRI007211-PA"/>
    </source>
</evidence>
<protein>
    <recommendedName>
        <fullName evidence="6">RRM domain-containing protein</fullName>
    </recommendedName>
</protein>
<evidence type="ECO:0000313" key="8">
    <source>
        <dbReference type="Proteomes" id="UP000091820"/>
    </source>
</evidence>
<dbReference type="GO" id="GO:0005654">
    <property type="term" value="C:nucleoplasm"/>
    <property type="evidence" value="ECO:0007669"/>
    <property type="project" value="UniProtKB-SubCell"/>
</dbReference>
<evidence type="ECO:0000256" key="5">
    <source>
        <dbReference type="SAM" id="MobiDB-lite"/>
    </source>
</evidence>
<evidence type="ECO:0000259" key="6">
    <source>
        <dbReference type="PROSITE" id="PS50102"/>
    </source>
</evidence>
<keyword evidence="3" id="KW-0539">Nucleus</keyword>
<feature type="region of interest" description="Disordered" evidence="5">
    <location>
        <begin position="145"/>
        <end position="242"/>
    </location>
</feature>
<comment type="subcellular location">
    <subcellularLocation>
        <location evidence="1">Nucleus</location>
        <location evidence="1">Nucleoplasm</location>
    </subcellularLocation>
</comment>
<dbReference type="AlphaFoldDB" id="A0A1A9W5R3"/>
<dbReference type="InterPro" id="IPR012677">
    <property type="entry name" value="Nucleotide-bd_a/b_plait_sf"/>
</dbReference>
<feature type="region of interest" description="Disordered" evidence="5">
    <location>
        <begin position="1"/>
        <end position="24"/>
    </location>
</feature>
<dbReference type="GO" id="GO:0003727">
    <property type="term" value="F:single-stranded RNA binding"/>
    <property type="evidence" value="ECO:0007669"/>
    <property type="project" value="TreeGrafter"/>
</dbReference>
<reference evidence="7" key="2">
    <citation type="submission" date="2020-05" db="UniProtKB">
        <authorList>
            <consortium name="EnsemblMetazoa"/>
        </authorList>
    </citation>
    <scope>IDENTIFICATION</scope>
    <source>
        <strain evidence="7">IAEA</strain>
    </source>
</reference>
<keyword evidence="8" id="KW-1185">Reference proteome</keyword>
<dbReference type="SUPFAM" id="SSF54928">
    <property type="entry name" value="RNA-binding domain, RBD"/>
    <property type="match status" value="1"/>
</dbReference>
<dbReference type="Gene3D" id="3.30.70.330">
    <property type="match status" value="1"/>
</dbReference>
<evidence type="ECO:0000256" key="3">
    <source>
        <dbReference type="ARBA" id="ARBA00023242"/>
    </source>
</evidence>
<dbReference type="GO" id="GO:0000381">
    <property type="term" value="P:regulation of alternative mRNA splicing, via spliceosome"/>
    <property type="evidence" value="ECO:0007669"/>
    <property type="project" value="TreeGrafter"/>
</dbReference>
<dbReference type="InterPro" id="IPR035979">
    <property type="entry name" value="RBD_domain_sf"/>
</dbReference>
<feature type="compositionally biased region" description="Basic residues" evidence="5">
    <location>
        <begin position="197"/>
        <end position="207"/>
    </location>
</feature>
<evidence type="ECO:0000256" key="4">
    <source>
        <dbReference type="PROSITE-ProRule" id="PRU00176"/>
    </source>
</evidence>
<accession>A0A1A9W5R3</accession>
<keyword evidence="2 4" id="KW-0694">RNA-binding</keyword>
<feature type="compositionally biased region" description="Basic residues" evidence="5">
    <location>
        <begin position="216"/>
        <end position="242"/>
    </location>
</feature>
<dbReference type="InterPro" id="IPR052285">
    <property type="entry name" value="NEXT_complex_subunit"/>
</dbReference>
<sequence>MFMTKNDFAVASSDASNPSSDEDYNNKDERTLFCANLHAKVSEELFYEAFEAAGSIERAHIPKDERGRSRLYGFITYVNRSSCCYALKFLKGLTLYGKMITIKFSQPRRRKRELVVSSMNYEGNKERRSNYNQVLHDYNQSLLPRSSMNRCRADQNERRGRKLRTSKENEEYGVRQSSHYELRRRYYNDRSNGNEHRIRKSRTRKHSRERDEDYRHRYRHRHQRYHQRNRSKNRYRCRSSRR</sequence>
<feature type="compositionally biased region" description="Basic and acidic residues" evidence="5">
    <location>
        <begin position="165"/>
        <end position="196"/>
    </location>
</feature>
<feature type="domain" description="RRM" evidence="6">
    <location>
        <begin position="30"/>
        <end position="107"/>
    </location>
</feature>
<dbReference type="PANTHER" id="PTHR13798">
    <property type="entry name" value="RNA BINDING MOTIF RBM PROTEIN -RELATED"/>
    <property type="match status" value="1"/>
</dbReference>
<dbReference type="PROSITE" id="PS50102">
    <property type="entry name" value="RRM"/>
    <property type="match status" value="1"/>
</dbReference>
<dbReference type="STRING" id="37001.A0A1A9W5R3"/>
<organism evidence="7 8">
    <name type="scientific">Glossina brevipalpis</name>
    <dbReference type="NCBI Taxonomy" id="37001"/>
    <lineage>
        <taxon>Eukaryota</taxon>
        <taxon>Metazoa</taxon>
        <taxon>Ecdysozoa</taxon>
        <taxon>Arthropoda</taxon>
        <taxon>Hexapoda</taxon>
        <taxon>Insecta</taxon>
        <taxon>Pterygota</taxon>
        <taxon>Neoptera</taxon>
        <taxon>Endopterygota</taxon>
        <taxon>Diptera</taxon>
        <taxon>Brachycera</taxon>
        <taxon>Muscomorpha</taxon>
        <taxon>Hippoboscoidea</taxon>
        <taxon>Glossinidae</taxon>
        <taxon>Glossina</taxon>
    </lineage>
</organism>
<dbReference type="PANTHER" id="PTHR13798:SF11">
    <property type="entry name" value="RNA-BINDING PROTEIN 7-RELATED"/>
    <property type="match status" value="1"/>
</dbReference>
<name>A0A1A9W5R3_9MUSC</name>
<dbReference type="InterPro" id="IPR000504">
    <property type="entry name" value="RRM_dom"/>
</dbReference>
<dbReference type="Proteomes" id="UP000091820">
    <property type="component" value="Unassembled WGS sequence"/>
</dbReference>
<proteinExistence type="predicted"/>
<dbReference type="VEuPathDB" id="VectorBase:GBRI007211"/>
<dbReference type="Pfam" id="PF00076">
    <property type="entry name" value="RRM_1"/>
    <property type="match status" value="1"/>
</dbReference>
<evidence type="ECO:0000256" key="2">
    <source>
        <dbReference type="ARBA" id="ARBA00022884"/>
    </source>
</evidence>
<dbReference type="SMART" id="SM00360">
    <property type="entry name" value="RRM"/>
    <property type="match status" value="1"/>
</dbReference>
<dbReference type="EnsemblMetazoa" id="GBRI007211-RA">
    <property type="protein sequence ID" value="GBRI007211-PA"/>
    <property type="gene ID" value="GBRI007211"/>
</dbReference>
<evidence type="ECO:0000256" key="1">
    <source>
        <dbReference type="ARBA" id="ARBA00004642"/>
    </source>
</evidence>